<dbReference type="PANTHER" id="PTHR30353:SF0">
    <property type="entry name" value="TRANSMEMBRANE PROTEIN"/>
    <property type="match status" value="1"/>
</dbReference>
<name>A0ABW4ZNY7_9SPHI</name>
<organism evidence="9 10">
    <name type="scientific">Paradesertivirga mongoliensis</name>
    <dbReference type="NCBI Taxonomy" id="2100740"/>
    <lineage>
        <taxon>Bacteria</taxon>
        <taxon>Pseudomonadati</taxon>
        <taxon>Bacteroidota</taxon>
        <taxon>Sphingobacteriia</taxon>
        <taxon>Sphingobacteriales</taxon>
        <taxon>Sphingobacteriaceae</taxon>
        <taxon>Paradesertivirga</taxon>
    </lineage>
</organism>
<evidence type="ECO:0000259" key="8">
    <source>
        <dbReference type="Pfam" id="PF09335"/>
    </source>
</evidence>
<feature type="transmembrane region" description="Helical" evidence="7">
    <location>
        <begin position="155"/>
        <end position="177"/>
    </location>
</feature>
<feature type="transmembrane region" description="Helical" evidence="7">
    <location>
        <begin position="69"/>
        <end position="92"/>
    </location>
</feature>
<dbReference type="EMBL" id="JBHUHZ010000002">
    <property type="protein sequence ID" value="MFD2163577.1"/>
    <property type="molecule type" value="Genomic_DNA"/>
</dbReference>
<feature type="transmembrane region" description="Helical" evidence="7">
    <location>
        <begin position="27"/>
        <end position="49"/>
    </location>
</feature>
<dbReference type="PANTHER" id="PTHR30353">
    <property type="entry name" value="INNER MEMBRANE PROTEIN DEDA-RELATED"/>
    <property type="match status" value="1"/>
</dbReference>
<evidence type="ECO:0000256" key="1">
    <source>
        <dbReference type="ARBA" id="ARBA00004651"/>
    </source>
</evidence>
<keyword evidence="5 7" id="KW-1133">Transmembrane helix</keyword>
<keyword evidence="3 7" id="KW-1003">Cell membrane</keyword>
<evidence type="ECO:0000256" key="7">
    <source>
        <dbReference type="RuleBase" id="RU367016"/>
    </source>
</evidence>
<evidence type="ECO:0000256" key="3">
    <source>
        <dbReference type="ARBA" id="ARBA00022475"/>
    </source>
</evidence>
<feature type="transmembrane region" description="Helical" evidence="7">
    <location>
        <begin position="189"/>
        <end position="209"/>
    </location>
</feature>
<evidence type="ECO:0000256" key="4">
    <source>
        <dbReference type="ARBA" id="ARBA00022692"/>
    </source>
</evidence>
<sequence>MEFISQVLDFLLHIDTQIAEISQTYKVWTYLILFLIIFAETGLVIFPFLPGDPLLFAAGAVVATGETGINIYLLALVLFIAAIIGNQVNYTIGGYTDSKIFKPGNRFLKPSYYAKTKLFFRKHGGKAVVFSRFFPVLRTFVPFVAGVGKMDARLFVIYNITGAFVWIAGFLALGYLFGNLTVVKENFAIVVGAVSVFTTLPPIVAAIAAKFSKKQRKLSLSAAYAVSNSNPKK</sequence>
<evidence type="ECO:0000256" key="6">
    <source>
        <dbReference type="ARBA" id="ARBA00023136"/>
    </source>
</evidence>
<keyword evidence="6 7" id="KW-0472">Membrane</keyword>
<comment type="subcellular location">
    <subcellularLocation>
        <location evidence="1 7">Cell membrane</location>
        <topology evidence="1 7">Multi-pass membrane protein</topology>
    </subcellularLocation>
</comment>
<dbReference type="Proteomes" id="UP001597387">
    <property type="component" value="Unassembled WGS sequence"/>
</dbReference>
<evidence type="ECO:0000313" key="9">
    <source>
        <dbReference type="EMBL" id="MFD2163577.1"/>
    </source>
</evidence>
<dbReference type="InterPro" id="IPR032816">
    <property type="entry name" value="VTT_dom"/>
</dbReference>
<reference evidence="10" key="1">
    <citation type="journal article" date="2019" name="Int. J. Syst. Evol. Microbiol.">
        <title>The Global Catalogue of Microorganisms (GCM) 10K type strain sequencing project: providing services to taxonomists for standard genome sequencing and annotation.</title>
        <authorList>
            <consortium name="The Broad Institute Genomics Platform"/>
            <consortium name="The Broad Institute Genome Sequencing Center for Infectious Disease"/>
            <person name="Wu L."/>
            <person name="Ma J."/>
        </authorList>
    </citation>
    <scope>NUCLEOTIDE SEQUENCE [LARGE SCALE GENOMIC DNA]</scope>
    <source>
        <strain evidence="10">KCTC 42217</strain>
    </source>
</reference>
<comment type="similarity">
    <text evidence="2 7">Belongs to the DedA family.</text>
</comment>
<gene>
    <name evidence="9" type="ORF">ACFSJU_14300</name>
</gene>
<evidence type="ECO:0000256" key="2">
    <source>
        <dbReference type="ARBA" id="ARBA00010792"/>
    </source>
</evidence>
<protein>
    <submittedName>
        <fullName evidence="9">VTT domain-containing protein</fullName>
    </submittedName>
</protein>
<evidence type="ECO:0000256" key="5">
    <source>
        <dbReference type="ARBA" id="ARBA00022989"/>
    </source>
</evidence>
<keyword evidence="10" id="KW-1185">Reference proteome</keyword>
<accession>A0ABW4ZNY7</accession>
<comment type="caution">
    <text evidence="9">The sequence shown here is derived from an EMBL/GenBank/DDBJ whole genome shotgun (WGS) entry which is preliminary data.</text>
</comment>
<evidence type="ECO:0000313" key="10">
    <source>
        <dbReference type="Proteomes" id="UP001597387"/>
    </source>
</evidence>
<dbReference type="InterPro" id="IPR032818">
    <property type="entry name" value="DedA-like"/>
</dbReference>
<keyword evidence="4 7" id="KW-0812">Transmembrane</keyword>
<proteinExistence type="inferred from homology"/>
<feature type="domain" description="VTT" evidence="8">
    <location>
        <begin position="49"/>
        <end position="175"/>
    </location>
</feature>
<dbReference type="Pfam" id="PF09335">
    <property type="entry name" value="VTT_dom"/>
    <property type="match status" value="1"/>
</dbReference>
<dbReference type="RefSeq" id="WP_255900654.1">
    <property type="nucleotide sequence ID" value="NZ_JAFMZO010000002.1"/>
</dbReference>